<protein>
    <submittedName>
        <fullName evidence="2">Uncharacterized protein</fullName>
    </submittedName>
</protein>
<dbReference type="EMBL" id="CAJPEV010000967">
    <property type="protein sequence ID" value="CAG0889815.1"/>
    <property type="molecule type" value="Genomic_DNA"/>
</dbReference>
<dbReference type="EMBL" id="LR900484">
    <property type="protein sequence ID" value="CAD7245837.1"/>
    <property type="molecule type" value="Genomic_DNA"/>
</dbReference>
<dbReference type="AlphaFoldDB" id="A0A7R9A2J2"/>
<feature type="chain" id="PRO_5036209561" evidence="1">
    <location>
        <begin position="20"/>
        <end position="115"/>
    </location>
</feature>
<name>A0A7R9A2J2_9CRUS</name>
<gene>
    <name evidence="2" type="ORF">DSTB1V02_LOCUS5703</name>
</gene>
<sequence>MTLVTSLAVFTLLFSSSLCQMRTLPAAWQHVMSPPSEKEDAVREYGSEAIDRKQVNWYPTKNYGGSTPLDEDYDVSGGDEPLMESMKQQMKLAQQESNIPKLKHILINRTKPVLA</sequence>
<organism evidence="2">
    <name type="scientific">Darwinula stevensoni</name>
    <dbReference type="NCBI Taxonomy" id="69355"/>
    <lineage>
        <taxon>Eukaryota</taxon>
        <taxon>Metazoa</taxon>
        <taxon>Ecdysozoa</taxon>
        <taxon>Arthropoda</taxon>
        <taxon>Crustacea</taxon>
        <taxon>Oligostraca</taxon>
        <taxon>Ostracoda</taxon>
        <taxon>Podocopa</taxon>
        <taxon>Podocopida</taxon>
        <taxon>Darwinulocopina</taxon>
        <taxon>Darwinuloidea</taxon>
        <taxon>Darwinulidae</taxon>
        <taxon>Darwinula</taxon>
    </lineage>
</organism>
<feature type="signal peptide" evidence="1">
    <location>
        <begin position="1"/>
        <end position="19"/>
    </location>
</feature>
<evidence type="ECO:0000256" key="1">
    <source>
        <dbReference type="SAM" id="SignalP"/>
    </source>
</evidence>
<keyword evidence="3" id="KW-1185">Reference proteome</keyword>
<reference evidence="2" key="1">
    <citation type="submission" date="2020-11" db="EMBL/GenBank/DDBJ databases">
        <authorList>
            <person name="Tran Van P."/>
        </authorList>
    </citation>
    <scope>NUCLEOTIDE SEQUENCE</scope>
</reference>
<keyword evidence="1" id="KW-0732">Signal</keyword>
<proteinExistence type="predicted"/>
<evidence type="ECO:0000313" key="2">
    <source>
        <dbReference type="EMBL" id="CAD7245837.1"/>
    </source>
</evidence>
<accession>A0A7R9A2J2</accession>
<evidence type="ECO:0000313" key="3">
    <source>
        <dbReference type="Proteomes" id="UP000677054"/>
    </source>
</evidence>
<dbReference type="Proteomes" id="UP000677054">
    <property type="component" value="Unassembled WGS sequence"/>
</dbReference>